<proteinExistence type="inferred from homology"/>
<keyword evidence="5" id="KW-0184">Conjugation</keyword>
<gene>
    <name evidence="7" type="ORF">DS957_010815</name>
</gene>
<keyword evidence="6" id="KW-0238">DNA-binding</keyword>
<evidence type="ECO:0000256" key="4">
    <source>
        <dbReference type="ARBA" id="ARBA00022490"/>
    </source>
</evidence>
<dbReference type="InterPro" id="IPR008876">
    <property type="entry name" value="TraY"/>
</dbReference>
<comment type="caution">
    <text evidence="7">The sequence shown here is derived from an EMBL/GenBank/DDBJ whole genome shotgun (WGS) entry which is preliminary data.</text>
</comment>
<dbReference type="Pfam" id="PF05509">
    <property type="entry name" value="TraY"/>
    <property type="match status" value="1"/>
</dbReference>
<evidence type="ECO:0000256" key="6">
    <source>
        <dbReference type="ARBA" id="ARBA00023125"/>
    </source>
</evidence>
<evidence type="ECO:0000256" key="2">
    <source>
        <dbReference type="ARBA" id="ARBA00007183"/>
    </source>
</evidence>
<evidence type="ECO:0000256" key="1">
    <source>
        <dbReference type="ARBA" id="ARBA00004496"/>
    </source>
</evidence>
<accession>A0A8B3DP50</accession>
<evidence type="ECO:0000256" key="3">
    <source>
        <dbReference type="ARBA" id="ARBA00020541"/>
    </source>
</evidence>
<dbReference type="AlphaFoldDB" id="A0A8B3DP50"/>
<comment type="similarity">
    <text evidence="2">Belongs to the TraY family.</text>
</comment>
<comment type="subcellular location">
    <subcellularLocation>
        <location evidence="1">Cytoplasm</location>
    </subcellularLocation>
</comment>
<dbReference type="Proteomes" id="UP000253437">
    <property type="component" value="Unassembled WGS sequence"/>
</dbReference>
<sequence>MTHSRYINYVKLDKSKAILSKASSEPKGTHVNVELSGKHNQILESSKAQNNRTKRAEAQARLEHHLELFGVNWEVPKNKP</sequence>
<evidence type="ECO:0000256" key="5">
    <source>
        <dbReference type="ARBA" id="ARBA00022971"/>
    </source>
</evidence>
<dbReference type="EMBL" id="QOUW02000030">
    <property type="protein sequence ID" value="RIW13451.1"/>
    <property type="molecule type" value="Genomic_DNA"/>
</dbReference>
<keyword evidence="4" id="KW-0963">Cytoplasm</keyword>
<reference evidence="7 8" key="1">
    <citation type="submission" date="2018-08" db="EMBL/GenBank/DDBJ databases">
        <title>Vibrio harveyi strains pathogenic to white snook Centropomus viridis Lockington (1877) and potential probiotic bacteria.</title>
        <authorList>
            <person name="Soto-Rodriguez S."/>
            <person name="Gomez-Gil B."/>
            <person name="Lozano-Olvera R."/>
        </authorList>
    </citation>
    <scope>NUCLEOTIDE SEQUENCE [LARGE SCALE GENOMIC DNA]</scope>
    <source>
        <strain evidence="7 8">CAIM 1508</strain>
    </source>
</reference>
<evidence type="ECO:0000313" key="7">
    <source>
        <dbReference type="EMBL" id="RIW13451.1"/>
    </source>
</evidence>
<name>A0A8B3DP50_VIBHA</name>
<protein>
    <recommendedName>
        <fullName evidence="3">Relaxosome protein TraY</fullName>
    </recommendedName>
</protein>
<evidence type="ECO:0000313" key="8">
    <source>
        <dbReference type="Proteomes" id="UP000253437"/>
    </source>
</evidence>
<dbReference type="GO" id="GO:0005737">
    <property type="term" value="C:cytoplasm"/>
    <property type="evidence" value="ECO:0007669"/>
    <property type="project" value="UniProtKB-SubCell"/>
</dbReference>
<organism evidence="7 8">
    <name type="scientific">Vibrio harveyi</name>
    <name type="common">Beneckea harveyi</name>
    <dbReference type="NCBI Taxonomy" id="669"/>
    <lineage>
        <taxon>Bacteria</taxon>
        <taxon>Pseudomonadati</taxon>
        <taxon>Pseudomonadota</taxon>
        <taxon>Gammaproteobacteria</taxon>
        <taxon>Vibrionales</taxon>
        <taxon>Vibrionaceae</taxon>
        <taxon>Vibrio</taxon>
    </lineage>
</organism>
<dbReference type="GO" id="GO:0003677">
    <property type="term" value="F:DNA binding"/>
    <property type="evidence" value="ECO:0007669"/>
    <property type="project" value="UniProtKB-KW"/>
</dbReference>